<reference evidence="2" key="1">
    <citation type="journal article" date="2022" name="Environ. Microbiol.">
        <title>Geoalkalibacter halelectricus SAP #1 sp. nov. possessing extracellular electron transfer and mineral#reducing capabilities from a haloalkaline environment.</title>
        <authorList>
            <person name="Yadav S."/>
            <person name="Singh R."/>
            <person name="Sundharam S.S."/>
            <person name="Chaudhary S."/>
            <person name="Krishnamurthi S."/>
            <person name="Patil S.A."/>
        </authorList>
    </citation>
    <scope>NUCLEOTIDE SEQUENCE</scope>
    <source>
        <strain evidence="2">SAP-1</strain>
    </source>
</reference>
<evidence type="ECO:0008006" key="4">
    <source>
        <dbReference type="Google" id="ProtNLM"/>
    </source>
</evidence>
<name>A0ABY5ZL38_9BACT</name>
<keyword evidence="1" id="KW-1133">Transmembrane helix</keyword>
<accession>A0ABY5ZL38</accession>
<dbReference type="RefSeq" id="WP_260747758.1">
    <property type="nucleotide sequence ID" value="NZ_CP092109.1"/>
</dbReference>
<evidence type="ECO:0000256" key="1">
    <source>
        <dbReference type="SAM" id="Phobius"/>
    </source>
</evidence>
<keyword evidence="3" id="KW-1185">Reference proteome</keyword>
<feature type="transmembrane region" description="Helical" evidence="1">
    <location>
        <begin position="65"/>
        <end position="84"/>
    </location>
</feature>
<dbReference type="Proteomes" id="UP001060414">
    <property type="component" value="Chromosome"/>
</dbReference>
<proteinExistence type="predicted"/>
<evidence type="ECO:0000313" key="3">
    <source>
        <dbReference type="Proteomes" id="UP001060414"/>
    </source>
</evidence>
<sequence>MDSKEKIASQVESDMIKFVASSMERGVAMARKRRTWKRSDTVAAVFFGLWLMSLPFRPLLGGLEILVIIVGLIWAVSLWATAVHGEHVPPPLHKEDIAAFEESDESEDLLTNPIYSNLAGNIHSSSDE</sequence>
<dbReference type="EMBL" id="CP092109">
    <property type="protein sequence ID" value="UWZ79406.1"/>
    <property type="molecule type" value="Genomic_DNA"/>
</dbReference>
<gene>
    <name evidence="2" type="ORF">L9S41_17245</name>
</gene>
<evidence type="ECO:0000313" key="2">
    <source>
        <dbReference type="EMBL" id="UWZ79406.1"/>
    </source>
</evidence>
<organism evidence="2 3">
    <name type="scientific">Geoalkalibacter halelectricus</name>
    <dbReference type="NCBI Taxonomy" id="2847045"/>
    <lineage>
        <taxon>Bacteria</taxon>
        <taxon>Pseudomonadati</taxon>
        <taxon>Thermodesulfobacteriota</taxon>
        <taxon>Desulfuromonadia</taxon>
        <taxon>Desulfuromonadales</taxon>
        <taxon>Geoalkalibacteraceae</taxon>
        <taxon>Geoalkalibacter</taxon>
    </lineage>
</organism>
<keyword evidence="1" id="KW-0472">Membrane</keyword>
<keyword evidence="1" id="KW-0812">Transmembrane</keyword>
<protein>
    <recommendedName>
        <fullName evidence="4">Holin-X, holin superfamily III</fullName>
    </recommendedName>
</protein>